<proteinExistence type="predicted"/>
<reference evidence="2 5" key="2">
    <citation type="submission" date="2020-08" db="EMBL/GenBank/DDBJ databases">
        <title>Sequencing the genomes of 1000 actinobacteria strains.</title>
        <authorList>
            <person name="Klenk H.-P."/>
        </authorList>
    </citation>
    <scope>NUCLEOTIDE SEQUENCE [LARGE SCALE GENOMIC DNA]</scope>
    <source>
        <strain evidence="2 5">DSM 15626</strain>
    </source>
</reference>
<keyword evidence="4" id="KW-1185">Reference proteome</keyword>
<evidence type="ECO:0000313" key="3">
    <source>
        <dbReference type="EMBL" id="NOL39635.1"/>
    </source>
</evidence>
<dbReference type="PROSITE" id="PS51318">
    <property type="entry name" value="TAT"/>
    <property type="match status" value="1"/>
</dbReference>
<dbReference type="AlphaFoldDB" id="A0A7Y4NYY7"/>
<feature type="chain" id="PRO_5036406830" description="Subtilase family protein" evidence="1">
    <location>
        <begin position="32"/>
        <end position="237"/>
    </location>
</feature>
<comment type="caution">
    <text evidence="3">The sequence shown here is derived from an EMBL/GenBank/DDBJ whole genome shotgun (WGS) entry which is preliminary data.</text>
</comment>
<evidence type="ECO:0000313" key="5">
    <source>
        <dbReference type="Proteomes" id="UP000553957"/>
    </source>
</evidence>
<keyword evidence="1" id="KW-0732">Signal</keyword>
<reference evidence="3 4" key="1">
    <citation type="submission" date="2020-05" db="EMBL/GenBank/DDBJ databases">
        <title>Genome sequence of Kribbella sandramycini ATCC 39419.</title>
        <authorList>
            <person name="Maclea K.S."/>
            <person name="Fair J.L."/>
        </authorList>
    </citation>
    <scope>NUCLEOTIDE SEQUENCE [LARGE SCALE GENOMIC DNA]</scope>
    <source>
        <strain evidence="3 4">ATCC 39419</strain>
    </source>
</reference>
<evidence type="ECO:0000256" key="1">
    <source>
        <dbReference type="SAM" id="SignalP"/>
    </source>
</evidence>
<protein>
    <recommendedName>
        <fullName evidence="6">Subtilase family protein</fullName>
    </recommendedName>
</protein>
<evidence type="ECO:0000313" key="2">
    <source>
        <dbReference type="EMBL" id="MBB6567769.1"/>
    </source>
</evidence>
<dbReference type="Proteomes" id="UP000553957">
    <property type="component" value="Unassembled WGS sequence"/>
</dbReference>
<feature type="signal peptide" evidence="1">
    <location>
        <begin position="1"/>
        <end position="31"/>
    </location>
</feature>
<organism evidence="3 4">
    <name type="scientific">Kribbella sandramycini</name>
    <dbReference type="NCBI Taxonomy" id="60450"/>
    <lineage>
        <taxon>Bacteria</taxon>
        <taxon>Bacillati</taxon>
        <taxon>Actinomycetota</taxon>
        <taxon>Actinomycetes</taxon>
        <taxon>Propionibacteriales</taxon>
        <taxon>Kribbellaceae</taxon>
        <taxon>Kribbella</taxon>
    </lineage>
</organism>
<dbReference type="RefSeq" id="WP_171671423.1">
    <property type="nucleotide sequence ID" value="NZ_BAAAGT010000003.1"/>
</dbReference>
<dbReference type="EMBL" id="JABJRC010000001">
    <property type="protein sequence ID" value="NOL39635.1"/>
    <property type="molecule type" value="Genomic_DNA"/>
</dbReference>
<dbReference type="Proteomes" id="UP000534306">
    <property type="component" value="Unassembled WGS sequence"/>
</dbReference>
<accession>A0A7Y4NYY7</accession>
<dbReference type="InterPro" id="IPR006311">
    <property type="entry name" value="TAT_signal"/>
</dbReference>
<gene>
    <name evidence="2" type="ORF">HNR71_003406</name>
    <name evidence="3" type="ORF">HPO96_05190</name>
</gene>
<dbReference type="EMBL" id="JACHKF010000001">
    <property type="protein sequence ID" value="MBB6567769.1"/>
    <property type="molecule type" value="Genomic_DNA"/>
</dbReference>
<evidence type="ECO:0008006" key="6">
    <source>
        <dbReference type="Google" id="ProtNLM"/>
    </source>
</evidence>
<evidence type="ECO:0000313" key="4">
    <source>
        <dbReference type="Proteomes" id="UP000534306"/>
    </source>
</evidence>
<name>A0A7Y4NYY7_9ACTN</name>
<sequence length="237" mass="25044">MTNYHVGRRRLLKAFGLTAAAGPLAMSQADAVLGASLGHDEQIGVSPSEYRAPVNLARSTDAKAVAIGWIDANAAAITNLSDEVCPTYGAGHGDAHNLLGAGSVAAAIAVSRADSSRGVMWEVLMAVHPRSARVVSALFDSCHSGSPGLPSVARPAVPTACLLAVDPRERLECLSDGRRDQRRQRRFVTLRRTMKLSWTTSSCVPWDETELIVIYTAAGLSDARCFGLALLMSAGQC</sequence>